<sequence length="150" mass="16947">MEDRHFTFEQIVGGEIDMVTADAEDFAETGSYQWLWEQIRQLPGVNFDIDAWEDLTADDDSDPKMNVVIAGKPFRIELRCNAAHFDAAFIERLNEIIDQLKLSGNHFSNVSPEGVENNYGEVNIVFLPQETVSKLDANGYGVSEAKWFGI</sequence>
<dbReference type="RefSeq" id="WP_381525360.1">
    <property type="nucleotide sequence ID" value="NZ_JBHULN010000012.1"/>
</dbReference>
<accession>A0ABW5M721</accession>
<gene>
    <name evidence="1" type="ORF">ACFSUS_19170</name>
</gene>
<name>A0ABW5M721_9BACT</name>
<dbReference type="EMBL" id="JBHULN010000012">
    <property type="protein sequence ID" value="MFD2572770.1"/>
    <property type="molecule type" value="Genomic_DNA"/>
</dbReference>
<protein>
    <submittedName>
        <fullName evidence="1">Uncharacterized protein</fullName>
    </submittedName>
</protein>
<reference evidence="2" key="1">
    <citation type="journal article" date="2019" name="Int. J. Syst. Evol. Microbiol.">
        <title>The Global Catalogue of Microorganisms (GCM) 10K type strain sequencing project: providing services to taxonomists for standard genome sequencing and annotation.</title>
        <authorList>
            <consortium name="The Broad Institute Genomics Platform"/>
            <consortium name="The Broad Institute Genome Sequencing Center for Infectious Disease"/>
            <person name="Wu L."/>
            <person name="Ma J."/>
        </authorList>
    </citation>
    <scope>NUCLEOTIDE SEQUENCE [LARGE SCALE GENOMIC DNA]</scope>
    <source>
        <strain evidence="2">KCTC 42805</strain>
    </source>
</reference>
<evidence type="ECO:0000313" key="1">
    <source>
        <dbReference type="EMBL" id="MFD2572770.1"/>
    </source>
</evidence>
<keyword evidence="2" id="KW-1185">Reference proteome</keyword>
<organism evidence="1 2">
    <name type="scientific">Spirosoma soli</name>
    <dbReference type="NCBI Taxonomy" id="1770529"/>
    <lineage>
        <taxon>Bacteria</taxon>
        <taxon>Pseudomonadati</taxon>
        <taxon>Bacteroidota</taxon>
        <taxon>Cytophagia</taxon>
        <taxon>Cytophagales</taxon>
        <taxon>Cytophagaceae</taxon>
        <taxon>Spirosoma</taxon>
    </lineage>
</organism>
<comment type="caution">
    <text evidence="1">The sequence shown here is derived from an EMBL/GenBank/DDBJ whole genome shotgun (WGS) entry which is preliminary data.</text>
</comment>
<proteinExistence type="predicted"/>
<evidence type="ECO:0000313" key="2">
    <source>
        <dbReference type="Proteomes" id="UP001597469"/>
    </source>
</evidence>
<dbReference type="Proteomes" id="UP001597469">
    <property type="component" value="Unassembled WGS sequence"/>
</dbReference>